<reference evidence="1 2" key="1">
    <citation type="submission" date="2019-05" db="EMBL/GenBank/DDBJ databases">
        <title>Another draft genome of Portunus trituberculatus and its Hox gene families provides insights of decapod evolution.</title>
        <authorList>
            <person name="Jeong J.-H."/>
            <person name="Song I."/>
            <person name="Kim S."/>
            <person name="Choi T."/>
            <person name="Kim D."/>
            <person name="Ryu S."/>
            <person name="Kim W."/>
        </authorList>
    </citation>
    <scope>NUCLEOTIDE SEQUENCE [LARGE SCALE GENOMIC DNA]</scope>
    <source>
        <tissue evidence="1">Muscle</tissue>
    </source>
</reference>
<dbReference type="EMBL" id="VSRR010006383">
    <property type="protein sequence ID" value="MPC44658.1"/>
    <property type="molecule type" value="Genomic_DNA"/>
</dbReference>
<evidence type="ECO:0000313" key="2">
    <source>
        <dbReference type="Proteomes" id="UP000324222"/>
    </source>
</evidence>
<organism evidence="1 2">
    <name type="scientific">Portunus trituberculatus</name>
    <name type="common">Swimming crab</name>
    <name type="synonym">Neptunus trituberculatus</name>
    <dbReference type="NCBI Taxonomy" id="210409"/>
    <lineage>
        <taxon>Eukaryota</taxon>
        <taxon>Metazoa</taxon>
        <taxon>Ecdysozoa</taxon>
        <taxon>Arthropoda</taxon>
        <taxon>Crustacea</taxon>
        <taxon>Multicrustacea</taxon>
        <taxon>Malacostraca</taxon>
        <taxon>Eumalacostraca</taxon>
        <taxon>Eucarida</taxon>
        <taxon>Decapoda</taxon>
        <taxon>Pleocyemata</taxon>
        <taxon>Brachyura</taxon>
        <taxon>Eubrachyura</taxon>
        <taxon>Portunoidea</taxon>
        <taxon>Portunidae</taxon>
        <taxon>Portuninae</taxon>
        <taxon>Portunus</taxon>
    </lineage>
</organism>
<dbReference type="Proteomes" id="UP000324222">
    <property type="component" value="Unassembled WGS sequence"/>
</dbReference>
<dbReference type="AlphaFoldDB" id="A0A5B7FIA1"/>
<gene>
    <name evidence="1" type="ORF">E2C01_038336</name>
</gene>
<name>A0A5B7FIA1_PORTR</name>
<accession>A0A5B7FIA1</accession>
<comment type="caution">
    <text evidence="1">The sequence shown here is derived from an EMBL/GenBank/DDBJ whole genome shotgun (WGS) entry which is preliminary data.</text>
</comment>
<protein>
    <submittedName>
        <fullName evidence="1">Uncharacterized protein</fullName>
    </submittedName>
</protein>
<proteinExistence type="predicted"/>
<keyword evidence="2" id="KW-1185">Reference proteome</keyword>
<evidence type="ECO:0000313" key="1">
    <source>
        <dbReference type="EMBL" id="MPC44658.1"/>
    </source>
</evidence>
<sequence>MFNAIAASAVATTTTNPTTTVPAVCLSVCRGQSTNGRGRPGEYRRPQASVILAKYLDRNYKRVQEYYENAHLPLRLRKALWNRSTSGTTDRRVISANQS</sequence>